<name>A0A165JXE4_9BASI</name>
<dbReference type="OrthoDB" id="3332782at2759"/>
<evidence type="ECO:0000259" key="1">
    <source>
        <dbReference type="Pfam" id="PF20236"/>
    </source>
</evidence>
<dbReference type="InParanoid" id="A0A165JXE4"/>
<dbReference type="EMBL" id="KV423917">
    <property type="protein sequence ID" value="KZT62396.1"/>
    <property type="molecule type" value="Genomic_DNA"/>
</dbReference>
<protein>
    <recommendedName>
        <fullName evidence="1">DUF6593 domain-containing protein</fullName>
    </recommendedName>
</protein>
<reference evidence="2 3" key="1">
    <citation type="journal article" date="2016" name="Mol. Biol. Evol.">
        <title>Comparative Genomics of Early-Diverging Mushroom-Forming Fungi Provides Insights into the Origins of Lignocellulose Decay Capabilities.</title>
        <authorList>
            <person name="Nagy L.G."/>
            <person name="Riley R."/>
            <person name="Tritt A."/>
            <person name="Adam C."/>
            <person name="Daum C."/>
            <person name="Floudas D."/>
            <person name="Sun H."/>
            <person name="Yadav J.S."/>
            <person name="Pangilinan J."/>
            <person name="Larsson K.H."/>
            <person name="Matsuura K."/>
            <person name="Barry K."/>
            <person name="Labutti K."/>
            <person name="Kuo R."/>
            <person name="Ohm R.A."/>
            <person name="Bhattacharya S.S."/>
            <person name="Shirouzu T."/>
            <person name="Yoshinaga Y."/>
            <person name="Martin F.M."/>
            <person name="Grigoriev I.V."/>
            <person name="Hibbett D.S."/>
        </authorList>
    </citation>
    <scope>NUCLEOTIDE SEQUENCE [LARGE SCALE GENOMIC DNA]</scope>
    <source>
        <strain evidence="2 3">HHB12733</strain>
    </source>
</reference>
<sequence length="188" mass="21319">MTGIPTTFNWTSRDPRDSALFPSSYAMTYRFITEDHCGETVTTILKGIRNNKEDRIARLEWSGNDGWGRAVMGRLSMPMADMMRREGYATRDRLFTGPDGYIYMWTTAANGELHLLDPTGFKIAFYRMVKSTLRYMGQEVCGELHILPKDGGIVLHPPLMDMIVITAMLYRFSVQRGVGLQPTSSAFN</sequence>
<feature type="domain" description="DUF6593" evidence="1">
    <location>
        <begin position="14"/>
        <end position="169"/>
    </location>
</feature>
<proteinExistence type="predicted"/>
<gene>
    <name evidence="2" type="ORF">CALCODRAFT_505683</name>
</gene>
<dbReference type="Proteomes" id="UP000076842">
    <property type="component" value="Unassembled WGS sequence"/>
</dbReference>
<keyword evidence="3" id="KW-1185">Reference proteome</keyword>
<accession>A0A165JXE4</accession>
<dbReference type="AlphaFoldDB" id="A0A165JXE4"/>
<dbReference type="Pfam" id="PF20236">
    <property type="entry name" value="DUF6593"/>
    <property type="match status" value="1"/>
</dbReference>
<dbReference type="InterPro" id="IPR046528">
    <property type="entry name" value="DUF6593"/>
</dbReference>
<organism evidence="2 3">
    <name type="scientific">Calocera cornea HHB12733</name>
    <dbReference type="NCBI Taxonomy" id="1353952"/>
    <lineage>
        <taxon>Eukaryota</taxon>
        <taxon>Fungi</taxon>
        <taxon>Dikarya</taxon>
        <taxon>Basidiomycota</taxon>
        <taxon>Agaricomycotina</taxon>
        <taxon>Dacrymycetes</taxon>
        <taxon>Dacrymycetales</taxon>
        <taxon>Dacrymycetaceae</taxon>
        <taxon>Calocera</taxon>
    </lineage>
</organism>
<evidence type="ECO:0000313" key="3">
    <source>
        <dbReference type="Proteomes" id="UP000076842"/>
    </source>
</evidence>
<evidence type="ECO:0000313" key="2">
    <source>
        <dbReference type="EMBL" id="KZT62396.1"/>
    </source>
</evidence>
<dbReference type="STRING" id="1353952.A0A165JXE4"/>